<accession>A0A0G4H1P4</accession>
<protein>
    <submittedName>
        <fullName evidence="1">Uncharacterized protein</fullName>
    </submittedName>
</protein>
<evidence type="ECO:0000313" key="1">
    <source>
        <dbReference type="EMBL" id="CEM37558.1"/>
    </source>
</evidence>
<name>A0A0G4H1P4_9ALVE</name>
<dbReference type="AlphaFoldDB" id="A0A0G4H1P4"/>
<organism evidence="1">
    <name type="scientific">Chromera velia CCMP2878</name>
    <dbReference type="NCBI Taxonomy" id="1169474"/>
    <lineage>
        <taxon>Eukaryota</taxon>
        <taxon>Sar</taxon>
        <taxon>Alveolata</taxon>
        <taxon>Colpodellida</taxon>
        <taxon>Chromeraceae</taxon>
        <taxon>Chromera</taxon>
    </lineage>
</organism>
<dbReference type="EMBL" id="CDMZ01001787">
    <property type="protein sequence ID" value="CEM37558.1"/>
    <property type="molecule type" value="Genomic_DNA"/>
</dbReference>
<sequence length="173" mass="18508">MPVQEYRPLLLMLRKSWIPEPLKVRWLGRESPLLFPPSIISKRLHPPRTQRLWTDKEDLSVRMVDANTSAKSAVEKEFVNMVGDELSVKNVGGVPYASTGESSIPVPTVVEVLSANTTASAANVGSVEEGGFVNTAVNGPCARNVVVAVSANMDVDARSAESAGGAVFMNTDG</sequence>
<gene>
    <name evidence="1" type="ORF">Cvel_5559</name>
</gene>
<dbReference type="VEuPathDB" id="CryptoDB:Cvel_5559"/>
<dbReference type="PhylomeDB" id="A0A0G4H1P4"/>
<reference evidence="1" key="1">
    <citation type="submission" date="2014-11" db="EMBL/GenBank/DDBJ databases">
        <authorList>
            <person name="Otto D Thomas"/>
            <person name="Naeem Raeece"/>
        </authorList>
    </citation>
    <scope>NUCLEOTIDE SEQUENCE</scope>
</reference>
<proteinExistence type="predicted"/>